<dbReference type="EMBL" id="CP013344">
    <property type="protein sequence ID" value="AMU89058.1"/>
    <property type="molecule type" value="Genomic_DNA"/>
</dbReference>
<organism evidence="2 3">
    <name type="scientific">Sphingopyxis macrogoltabida</name>
    <name type="common">Sphingomonas macrogoltabidus</name>
    <dbReference type="NCBI Taxonomy" id="33050"/>
    <lineage>
        <taxon>Bacteria</taxon>
        <taxon>Pseudomonadati</taxon>
        <taxon>Pseudomonadota</taxon>
        <taxon>Alphaproteobacteria</taxon>
        <taxon>Sphingomonadales</taxon>
        <taxon>Sphingomonadaceae</taxon>
        <taxon>Sphingopyxis</taxon>
    </lineage>
</organism>
<proteinExistence type="predicted"/>
<evidence type="ECO:0000313" key="2">
    <source>
        <dbReference type="EMBL" id="AMU89058.1"/>
    </source>
</evidence>
<evidence type="ECO:0000313" key="3">
    <source>
        <dbReference type="Proteomes" id="UP000076088"/>
    </source>
</evidence>
<dbReference type="Pfam" id="PF13619">
    <property type="entry name" value="KTSC"/>
    <property type="match status" value="1"/>
</dbReference>
<sequence>MIDHVAYDEAASVLSISFRGTGRYLYHGVPRAIYDGLCAAESLGAYFNAHIKDHFRCERDPARRRFGPGA</sequence>
<gene>
    <name evidence="2" type="ORF">ATM17_08405</name>
</gene>
<reference evidence="2 3" key="2">
    <citation type="journal article" date="2016" name="Genome Announc.">
        <title>Complete Genome Sequence of Sphingopyxis macrogoltabida Strain 203N (NBRC 111659), a Polyethylene Glycol Degrader.</title>
        <authorList>
            <person name="Ohtsubo Y."/>
            <person name="Nonoyama S."/>
            <person name="Nagata Y."/>
            <person name="Numata M."/>
            <person name="Tsuchikane K."/>
            <person name="Hosoyama A."/>
            <person name="Yamazoe A."/>
            <person name="Tsuda M."/>
            <person name="Fujita N."/>
            <person name="Kawai F."/>
        </authorList>
    </citation>
    <scope>NUCLEOTIDE SEQUENCE [LARGE SCALE GENOMIC DNA]</scope>
    <source>
        <strain evidence="2 3">203N</strain>
    </source>
</reference>
<keyword evidence="3" id="KW-1185">Reference proteome</keyword>
<dbReference type="KEGG" id="smaz:LH19_11435"/>
<dbReference type="InterPro" id="IPR025309">
    <property type="entry name" value="KTSC_dom"/>
</dbReference>
<evidence type="ECO:0000259" key="1">
    <source>
        <dbReference type="Pfam" id="PF13619"/>
    </source>
</evidence>
<name>A0AAC9FFD8_SPHMC</name>
<accession>A0AAC9FFD8</accession>
<dbReference type="Proteomes" id="UP000076088">
    <property type="component" value="Chromosome"/>
</dbReference>
<reference evidence="3" key="1">
    <citation type="submission" date="2015-11" db="EMBL/GenBank/DDBJ databases">
        <title>Complete genome sequence of a polyethylene-glycol degrader Sphingopyxis macrogoltabida 203N (NBRC 111659).</title>
        <authorList>
            <person name="Yoshiyuki O."/>
            <person name="Shouta N."/>
            <person name="Nagata Y."/>
            <person name="Numata M."/>
            <person name="Tsuchikane K."/>
            <person name="Hosoyama A."/>
            <person name="Yamazoe A."/>
            <person name="Tsuda M."/>
            <person name="Fujita N."/>
            <person name="Kawai F."/>
        </authorList>
    </citation>
    <scope>NUCLEOTIDE SEQUENCE [LARGE SCALE GENOMIC DNA]</scope>
    <source>
        <strain evidence="3">203N</strain>
    </source>
</reference>
<protein>
    <recommendedName>
        <fullName evidence="1">KTSC domain-containing protein</fullName>
    </recommendedName>
</protein>
<dbReference type="AlphaFoldDB" id="A0AAC9FFD8"/>
<feature type="domain" description="KTSC" evidence="1">
    <location>
        <begin position="1"/>
        <end position="55"/>
    </location>
</feature>